<evidence type="ECO:0000313" key="2">
    <source>
        <dbReference type="EMBL" id="MBA8879126.1"/>
    </source>
</evidence>
<comment type="caution">
    <text evidence="2">The sequence shown here is derived from an EMBL/GenBank/DDBJ whole genome shotgun (WGS) entry which is preliminary data.</text>
</comment>
<protein>
    <submittedName>
        <fullName evidence="2">Putative flavoprotein involved in K+ transport</fullName>
    </submittedName>
</protein>
<gene>
    <name evidence="2" type="ORF">FHW16_002844</name>
</gene>
<dbReference type="RefSeq" id="WP_348643889.1">
    <property type="nucleotide sequence ID" value="NZ_JACGXN010000003.1"/>
</dbReference>
<evidence type="ECO:0000256" key="1">
    <source>
        <dbReference type="ARBA" id="ARBA00023002"/>
    </source>
</evidence>
<evidence type="ECO:0000313" key="3">
    <source>
        <dbReference type="Proteomes" id="UP000549052"/>
    </source>
</evidence>
<dbReference type="Gene3D" id="3.50.50.60">
    <property type="entry name" value="FAD/NAD(P)-binding domain"/>
    <property type="match status" value="1"/>
</dbReference>
<name>A0A839ENZ2_9HYPH</name>
<dbReference type="AlphaFoldDB" id="A0A839ENZ2"/>
<dbReference type="InterPro" id="IPR050982">
    <property type="entry name" value="Auxin_biosynth/cation_transpt"/>
</dbReference>
<keyword evidence="1" id="KW-0560">Oxidoreductase</keyword>
<dbReference type="PANTHER" id="PTHR43539">
    <property type="entry name" value="FLAVIN-BINDING MONOOXYGENASE-LIKE PROTEIN (AFU_ORTHOLOGUE AFUA_4G09220)"/>
    <property type="match status" value="1"/>
</dbReference>
<dbReference type="Proteomes" id="UP000549052">
    <property type="component" value="Unassembled WGS sequence"/>
</dbReference>
<dbReference type="GO" id="GO:0004497">
    <property type="term" value="F:monooxygenase activity"/>
    <property type="evidence" value="ECO:0007669"/>
    <property type="project" value="TreeGrafter"/>
</dbReference>
<dbReference type="SUPFAM" id="SSF51905">
    <property type="entry name" value="FAD/NAD(P)-binding domain"/>
    <property type="match status" value="1"/>
</dbReference>
<dbReference type="InterPro" id="IPR036188">
    <property type="entry name" value="FAD/NAD-bd_sf"/>
</dbReference>
<sequence length="357" mass="39364">MAEKDRELGDLDVLVIGGGQAGLAAGYHLKKTGVDFLIVEGGMQLGDSWRNRYDALTLFTPRAFSQLPGLELKGDPDGYAHRDEFADYLQNYARKLELPIRLGTPIVRLAKLDRSAFVARLANGSAITARRVIIAVGAFQRPKLPTEAYGFSSRVTQLTTSSYRNPMQVTDGPVLIIGDGASGRDIAADLATTHEVLLATGRQRRLLPETILGRNIWWWLEKFRFLQARPHSVIGRFMRKADPFPDRERSLGNLTRLGITIKPRLFSAAGQTAIFADETSTEISSVIWTTGYVDENSWIDIAGTKSDDGAVLQYEGVSPLKGLFYVGRPWQRNRASALIMGAGPDAEFVVARALVRD</sequence>
<dbReference type="PRINTS" id="PR00469">
    <property type="entry name" value="PNDRDTASEII"/>
</dbReference>
<organism evidence="2 3">
    <name type="scientific">Phyllobacterium myrsinacearum</name>
    <dbReference type="NCBI Taxonomy" id="28101"/>
    <lineage>
        <taxon>Bacteria</taxon>
        <taxon>Pseudomonadati</taxon>
        <taxon>Pseudomonadota</taxon>
        <taxon>Alphaproteobacteria</taxon>
        <taxon>Hyphomicrobiales</taxon>
        <taxon>Phyllobacteriaceae</taxon>
        <taxon>Phyllobacterium</taxon>
    </lineage>
</organism>
<dbReference type="GO" id="GO:0050660">
    <property type="term" value="F:flavin adenine dinucleotide binding"/>
    <property type="evidence" value="ECO:0007669"/>
    <property type="project" value="TreeGrafter"/>
</dbReference>
<dbReference type="Pfam" id="PF13738">
    <property type="entry name" value="Pyr_redox_3"/>
    <property type="match status" value="1"/>
</dbReference>
<accession>A0A839ENZ2</accession>
<dbReference type="EMBL" id="JACGXN010000003">
    <property type="protein sequence ID" value="MBA8879126.1"/>
    <property type="molecule type" value="Genomic_DNA"/>
</dbReference>
<dbReference type="PRINTS" id="PR00368">
    <property type="entry name" value="FADPNR"/>
</dbReference>
<keyword evidence="3" id="KW-1185">Reference proteome</keyword>
<reference evidence="2 3" key="1">
    <citation type="submission" date="2020-07" db="EMBL/GenBank/DDBJ databases">
        <title>Genomic Encyclopedia of Type Strains, Phase IV (KMG-V): Genome sequencing to study the core and pangenomes of soil and plant-associated prokaryotes.</title>
        <authorList>
            <person name="Whitman W."/>
        </authorList>
    </citation>
    <scope>NUCLEOTIDE SEQUENCE [LARGE SCALE GENOMIC DNA]</scope>
    <source>
        <strain evidence="2 3">AN3</strain>
    </source>
</reference>
<proteinExistence type="predicted"/>
<dbReference type="PANTHER" id="PTHR43539:SF78">
    <property type="entry name" value="FLAVIN-CONTAINING MONOOXYGENASE"/>
    <property type="match status" value="1"/>
</dbReference>